<keyword evidence="3" id="KW-1185">Reference proteome</keyword>
<evidence type="ECO:0000313" key="2">
    <source>
        <dbReference type="EMBL" id="SEQ19384.1"/>
    </source>
</evidence>
<dbReference type="InterPro" id="IPR013557">
    <property type="entry name" value="AntA/B_antirep"/>
</dbReference>
<dbReference type="PANTHER" id="PTHR36180:SF1">
    <property type="entry name" value="ANTA_ANTB ANTIREPRESSOR DOMAIN-CONTAINING PROTEIN"/>
    <property type="match status" value="1"/>
</dbReference>
<gene>
    <name evidence="2" type="ORF">SAMN02982919_00173</name>
</gene>
<dbReference type="OrthoDB" id="8611785at2"/>
<name>A0A1H9E139_9BURK</name>
<protein>
    <submittedName>
        <fullName evidence="2">Phage anti-repressor protein</fullName>
    </submittedName>
</protein>
<dbReference type="EMBL" id="FOGD01000001">
    <property type="protein sequence ID" value="SEQ19384.1"/>
    <property type="molecule type" value="Genomic_DNA"/>
</dbReference>
<dbReference type="RefSeq" id="WP_091451306.1">
    <property type="nucleotide sequence ID" value="NZ_FOGD01000001.1"/>
</dbReference>
<dbReference type="Proteomes" id="UP000199766">
    <property type="component" value="Unassembled WGS sequence"/>
</dbReference>
<dbReference type="STRING" id="180197.SAMN02982919_00173"/>
<evidence type="ECO:0000313" key="3">
    <source>
        <dbReference type="Proteomes" id="UP000199766"/>
    </source>
</evidence>
<organism evidence="2 3">
    <name type="scientific">Giesbergeria anulus</name>
    <dbReference type="NCBI Taxonomy" id="180197"/>
    <lineage>
        <taxon>Bacteria</taxon>
        <taxon>Pseudomonadati</taxon>
        <taxon>Pseudomonadota</taxon>
        <taxon>Betaproteobacteria</taxon>
        <taxon>Burkholderiales</taxon>
        <taxon>Comamonadaceae</taxon>
        <taxon>Giesbergeria</taxon>
    </lineage>
</organism>
<sequence length="249" mass="27335">MSHSIQTTGSNAALIPVFNDTIGGEVIQLCCARALHSFMSVKRDFTTWIKGRIAKFGFVVNEDFITVENLSSPDLVSSKARAQKLTDYHLTLDMAKELSMVENNAKGREARRYFIACERQALKATATYQPHGDSINVAALLLSGQCDPKPLTAAQHTLIDQTAGRLVGEAYPLIRAHLERRVAWNTNAAHLNDPDNEVIKGVLGKAALGNCLAHHYHQELGAVRDMLRYIQTKAHQALGGIDQQLGLAH</sequence>
<accession>A0A1H9E139</accession>
<evidence type="ECO:0000259" key="1">
    <source>
        <dbReference type="Pfam" id="PF08346"/>
    </source>
</evidence>
<feature type="domain" description="AntA/AntB antirepressor" evidence="1">
    <location>
        <begin position="32"/>
        <end position="104"/>
    </location>
</feature>
<proteinExistence type="predicted"/>
<dbReference type="Pfam" id="PF08346">
    <property type="entry name" value="AntA"/>
    <property type="match status" value="1"/>
</dbReference>
<dbReference type="AlphaFoldDB" id="A0A1H9E139"/>
<dbReference type="PANTHER" id="PTHR36180">
    <property type="entry name" value="DNA-BINDING PROTEIN-RELATED-RELATED"/>
    <property type="match status" value="1"/>
</dbReference>
<reference evidence="2 3" key="1">
    <citation type="submission" date="2016-10" db="EMBL/GenBank/DDBJ databases">
        <authorList>
            <person name="de Groot N.N."/>
        </authorList>
    </citation>
    <scope>NUCLEOTIDE SEQUENCE [LARGE SCALE GENOMIC DNA]</scope>
    <source>
        <strain evidence="2 3">ATCC 35958</strain>
    </source>
</reference>